<reference evidence="3" key="1">
    <citation type="submission" date="2016-06" db="EMBL/GenBank/DDBJ databases">
        <title>Draft Genome sequence of the fungus Inonotus baumii.</title>
        <authorList>
            <person name="Zhu H."/>
            <person name="Lin W."/>
        </authorList>
    </citation>
    <scope>NUCLEOTIDE SEQUENCE</scope>
    <source>
        <strain evidence="3">821</strain>
    </source>
</reference>
<comment type="caution">
    <text evidence="3">The sequence shown here is derived from an EMBL/GenBank/DDBJ whole genome shotgun (WGS) entry which is preliminary data.</text>
</comment>
<dbReference type="Proteomes" id="UP000757232">
    <property type="component" value="Unassembled WGS sequence"/>
</dbReference>
<organism evidence="3 4">
    <name type="scientific">Sanghuangporus baumii</name>
    <name type="common">Phellinus baumii</name>
    <dbReference type="NCBI Taxonomy" id="108892"/>
    <lineage>
        <taxon>Eukaryota</taxon>
        <taxon>Fungi</taxon>
        <taxon>Dikarya</taxon>
        <taxon>Basidiomycota</taxon>
        <taxon>Agaricomycotina</taxon>
        <taxon>Agaricomycetes</taxon>
        <taxon>Hymenochaetales</taxon>
        <taxon>Hymenochaetaceae</taxon>
        <taxon>Sanghuangporus</taxon>
    </lineage>
</organism>
<dbReference type="AlphaFoldDB" id="A0A9Q5N8D3"/>
<keyword evidence="2" id="KW-0732">Signal</keyword>
<feature type="chain" id="PRO_5040156303" description="Extracellular membrane protein CFEM domain-containing protein" evidence="2">
    <location>
        <begin position="21"/>
        <end position="169"/>
    </location>
</feature>
<accession>A0A9Q5N8D3</accession>
<feature type="signal peptide" evidence="2">
    <location>
        <begin position="1"/>
        <end position="20"/>
    </location>
</feature>
<dbReference type="OrthoDB" id="2953532at2759"/>
<evidence type="ECO:0000313" key="4">
    <source>
        <dbReference type="Proteomes" id="UP000757232"/>
    </source>
</evidence>
<name>A0A9Q5N8D3_SANBA</name>
<gene>
    <name evidence="3" type="ORF">A7U60_g2220</name>
</gene>
<keyword evidence="1" id="KW-1133">Transmembrane helix</keyword>
<evidence type="ECO:0008006" key="5">
    <source>
        <dbReference type="Google" id="ProtNLM"/>
    </source>
</evidence>
<sequence length="169" mass="17445">MFRAFLLAVCALALAGRVAALQIALGGMTGNLTARQLLQVPSGPYLDQCTSNCSTVNSTIQACSDTDDNCVCTDDVAAGLVQCEQCMFNFLVAQNERAPDPRIGSNPALVAYSAACNTSVGKLFPQAALTIAPTWDGPTDIILNTPATVVVVGFGSVLAGAAIMMLSNI</sequence>
<feature type="transmembrane region" description="Helical" evidence="1">
    <location>
        <begin position="141"/>
        <end position="166"/>
    </location>
</feature>
<keyword evidence="1" id="KW-0472">Membrane</keyword>
<protein>
    <recommendedName>
        <fullName evidence="5">Extracellular membrane protein CFEM domain-containing protein</fullName>
    </recommendedName>
</protein>
<evidence type="ECO:0000256" key="1">
    <source>
        <dbReference type="SAM" id="Phobius"/>
    </source>
</evidence>
<evidence type="ECO:0000256" key="2">
    <source>
        <dbReference type="SAM" id="SignalP"/>
    </source>
</evidence>
<keyword evidence="4" id="KW-1185">Reference proteome</keyword>
<keyword evidence="1" id="KW-0812">Transmembrane</keyword>
<evidence type="ECO:0000313" key="3">
    <source>
        <dbReference type="EMBL" id="OCB90542.1"/>
    </source>
</evidence>
<proteinExistence type="predicted"/>
<dbReference type="EMBL" id="LNZH02000126">
    <property type="protein sequence ID" value="OCB90542.1"/>
    <property type="molecule type" value="Genomic_DNA"/>
</dbReference>